<dbReference type="PANTHER" id="PTHR33710">
    <property type="entry name" value="BNAC02G09200D PROTEIN"/>
    <property type="match status" value="1"/>
</dbReference>
<dbReference type="Pfam" id="PF03372">
    <property type="entry name" value="Exo_endo_phos"/>
    <property type="match status" value="1"/>
</dbReference>
<dbReference type="Proteomes" id="UP001472677">
    <property type="component" value="Unassembled WGS sequence"/>
</dbReference>
<dbReference type="Gene3D" id="3.60.10.10">
    <property type="entry name" value="Endonuclease/exonuclease/phosphatase"/>
    <property type="match status" value="1"/>
</dbReference>
<comment type="caution">
    <text evidence="3">The sequence shown here is derived from an EMBL/GenBank/DDBJ whole genome shotgun (WGS) entry which is preliminary data.</text>
</comment>
<keyword evidence="4" id="KW-1185">Reference proteome</keyword>
<feature type="domain" description="Endonuclease/exonuclease/phosphatase" evidence="2">
    <location>
        <begin position="49"/>
        <end position="163"/>
    </location>
</feature>
<dbReference type="InterPro" id="IPR005135">
    <property type="entry name" value="Endo/exonuclease/phosphatase"/>
</dbReference>
<evidence type="ECO:0000256" key="1">
    <source>
        <dbReference type="SAM" id="MobiDB-lite"/>
    </source>
</evidence>
<proteinExistence type="predicted"/>
<dbReference type="PANTHER" id="PTHR33710:SF77">
    <property type="entry name" value="DNASE I-LIKE SUPERFAMILY PROTEIN"/>
    <property type="match status" value="1"/>
</dbReference>
<feature type="region of interest" description="Disordered" evidence="1">
    <location>
        <begin position="1"/>
        <end position="33"/>
    </location>
</feature>
<accession>A0ABR2DXH9</accession>
<dbReference type="InterPro" id="IPR036691">
    <property type="entry name" value="Endo/exonu/phosph_ase_sf"/>
</dbReference>
<evidence type="ECO:0000313" key="3">
    <source>
        <dbReference type="EMBL" id="KAK8548682.1"/>
    </source>
</evidence>
<sequence>MTPPPSPAPIHEETSEESSSSGESSSERPPKFRSVRNLQVDRKFLITFVYANPTKRKRDVLWNQLGALQPSRDIVWILGGDFNSILSSDERIRGSCRRNVRCAKFGEFIQNSNMNDLGFQGPKFTWRRGTLHQRLDRCIGNDGWWSMWLNSQLLHLNRIGSDHRPILLVIGPPSVPHHMSTFRYLVAWQSRKEFEGMLAST</sequence>
<name>A0ABR2DXH9_9ROSI</name>
<dbReference type="SUPFAM" id="SSF56219">
    <property type="entry name" value="DNase I-like"/>
    <property type="match status" value="1"/>
</dbReference>
<organism evidence="3 4">
    <name type="scientific">Hibiscus sabdariffa</name>
    <name type="common">roselle</name>
    <dbReference type="NCBI Taxonomy" id="183260"/>
    <lineage>
        <taxon>Eukaryota</taxon>
        <taxon>Viridiplantae</taxon>
        <taxon>Streptophyta</taxon>
        <taxon>Embryophyta</taxon>
        <taxon>Tracheophyta</taxon>
        <taxon>Spermatophyta</taxon>
        <taxon>Magnoliopsida</taxon>
        <taxon>eudicotyledons</taxon>
        <taxon>Gunneridae</taxon>
        <taxon>Pentapetalae</taxon>
        <taxon>rosids</taxon>
        <taxon>malvids</taxon>
        <taxon>Malvales</taxon>
        <taxon>Malvaceae</taxon>
        <taxon>Malvoideae</taxon>
        <taxon>Hibiscus</taxon>
    </lineage>
</organism>
<evidence type="ECO:0000313" key="4">
    <source>
        <dbReference type="Proteomes" id="UP001472677"/>
    </source>
</evidence>
<gene>
    <name evidence="3" type="ORF">V6N12_061590</name>
</gene>
<evidence type="ECO:0000259" key="2">
    <source>
        <dbReference type="Pfam" id="PF03372"/>
    </source>
</evidence>
<reference evidence="3 4" key="1">
    <citation type="journal article" date="2024" name="G3 (Bethesda)">
        <title>Genome assembly of Hibiscus sabdariffa L. provides insights into metabolisms of medicinal natural products.</title>
        <authorList>
            <person name="Kim T."/>
        </authorList>
    </citation>
    <scope>NUCLEOTIDE SEQUENCE [LARGE SCALE GENOMIC DNA]</scope>
    <source>
        <strain evidence="3">TK-2024</strain>
        <tissue evidence="3">Old leaves</tissue>
    </source>
</reference>
<dbReference type="EMBL" id="JBBPBM010000021">
    <property type="protein sequence ID" value="KAK8548682.1"/>
    <property type="molecule type" value="Genomic_DNA"/>
</dbReference>
<protein>
    <recommendedName>
        <fullName evidence="2">Endonuclease/exonuclease/phosphatase domain-containing protein</fullName>
    </recommendedName>
</protein>